<dbReference type="VEuPathDB" id="FungiDB:PITG_22650"/>
<dbReference type="OMA" id="DWIPSTH"/>
<organism evidence="1 2">
    <name type="scientific">Phytophthora infestans (strain T30-4)</name>
    <name type="common">Potato late blight agent</name>
    <dbReference type="NCBI Taxonomy" id="403677"/>
    <lineage>
        <taxon>Eukaryota</taxon>
        <taxon>Sar</taxon>
        <taxon>Stramenopiles</taxon>
        <taxon>Oomycota</taxon>
        <taxon>Peronosporomycetes</taxon>
        <taxon>Peronosporales</taxon>
        <taxon>Peronosporaceae</taxon>
        <taxon>Phytophthora</taxon>
    </lineage>
</organism>
<name>D0RMP6_PHYIT</name>
<dbReference type="OrthoDB" id="117013at2759"/>
<proteinExistence type="predicted"/>
<evidence type="ECO:0000313" key="1">
    <source>
        <dbReference type="EMBL" id="EEY65402.1"/>
    </source>
</evidence>
<gene>
    <name evidence="1" type="ORF">PITG_22650</name>
</gene>
<reference evidence="2" key="1">
    <citation type="journal article" date="2009" name="Nature">
        <title>Genome sequence and analysis of the Irish potato famine pathogen Phytophthora infestans.</title>
        <authorList>
            <consortium name="The Broad Institute Genome Sequencing Platform"/>
            <person name="Haas B.J."/>
            <person name="Kamoun S."/>
            <person name="Zody M.C."/>
            <person name="Jiang R.H."/>
            <person name="Handsaker R.E."/>
            <person name="Cano L.M."/>
            <person name="Grabherr M."/>
            <person name="Kodira C.D."/>
            <person name="Raffaele S."/>
            <person name="Torto-Alalibo T."/>
            <person name="Bozkurt T.O."/>
            <person name="Ah-Fong A.M."/>
            <person name="Alvarado L."/>
            <person name="Anderson V.L."/>
            <person name="Armstrong M.R."/>
            <person name="Avrova A."/>
            <person name="Baxter L."/>
            <person name="Beynon J."/>
            <person name="Boevink P.C."/>
            <person name="Bollmann S.R."/>
            <person name="Bos J.I."/>
            <person name="Bulone V."/>
            <person name="Cai G."/>
            <person name="Cakir C."/>
            <person name="Carrington J.C."/>
            <person name="Chawner M."/>
            <person name="Conti L."/>
            <person name="Costanzo S."/>
            <person name="Ewan R."/>
            <person name="Fahlgren N."/>
            <person name="Fischbach M.A."/>
            <person name="Fugelstad J."/>
            <person name="Gilroy E.M."/>
            <person name="Gnerre S."/>
            <person name="Green P.J."/>
            <person name="Grenville-Briggs L.J."/>
            <person name="Griffith J."/>
            <person name="Grunwald N.J."/>
            <person name="Horn K."/>
            <person name="Horner N.R."/>
            <person name="Hu C.H."/>
            <person name="Huitema E."/>
            <person name="Jeong D.H."/>
            <person name="Jones A.M."/>
            <person name="Jones J.D."/>
            <person name="Jones R.W."/>
            <person name="Karlsson E.K."/>
            <person name="Kunjeti S.G."/>
            <person name="Lamour K."/>
            <person name="Liu Z."/>
            <person name="Ma L."/>
            <person name="Maclean D."/>
            <person name="Chibucos M.C."/>
            <person name="McDonald H."/>
            <person name="McWalters J."/>
            <person name="Meijer H.J."/>
            <person name="Morgan W."/>
            <person name="Morris P.F."/>
            <person name="Munro C.A."/>
            <person name="O'Neill K."/>
            <person name="Ospina-Giraldo M."/>
            <person name="Pinzon A."/>
            <person name="Pritchard L."/>
            <person name="Ramsahoye B."/>
            <person name="Ren Q."/>
            <person name="Restrepo S."/>
            <person name="Roy S."/>
            <person name="Sadanandom A."/>
            <person name="Savidor A."/>
            <person name="Schornack S."/>
            <person name="Schwartz D.C."/>
            <person name="Schumann U.D."/>
            <person name="Schwessinger B."/>
            <person name="Seyer L."/>
            <person name="Sharpe T."/>
            <person name="Silvar C."/>
            <person name="Song J."/>
            <person name="Studholme D.J."/>
            <person name="Sykes S."/>
            <person name="Thines M."/>
            <person name="van de Vondervoort P.J."/>
            <person name="Phuntumart V."/>
            <person name="Wawra S."/>
            <person name="Weide R."/>
            <person name="Win J."/>
            <person name="Young C."/>
            <person name="Zhou S."/>
            <person name="Fry W."/>
            <person name="Meyers B.C."/>
            <person name="van West P."/>
            <person name="Ristaino J."/>
            <person name="Govers F."/>
            <person name="Birch P.R."/>
            <person name="Whisson S.C."/>
            <person name="Judelson H.S."/>
            <person name="Nusbaum C."/>
        </authorList>
    </citation>
    <scope>NUCLEOTIDE SEQUENCE [LARGE SCALE GENOMIC DNA]</scope>
    <source>
        <strain evidence="2">T30-4</strain>
    </source>
</reference>
<dbReference type="AlphaFoldDB" id="D0RMP6"/>
<keyword evidence="2" id="KW-1185">Reference proteome</keyword>
<feature type="non-terminal residue" evidence="1">
    <location>
        <position position="1"/>
    </location>
</feature>
<dbReference type="InParanoid" id="D0RMP6"/>
<dbReference type="STRING" id="403677.D0RMP6"/>
<dbReference type="RefSeq" id="XP_002909684.1">
    <property type="nucleotide sequence ID" value="XM_002909638.1"/>
</dbReference>
<dbReference type="KEGG" id="pif:PITG_22650"/>
<dbReference type="Proteomes" id="UP000006643">
    <property type="component" value="Unassembled WGS sequence"/>
</dbReference>
<dbReference type="HOGENOM" id="CLU_2629441_0_0_1"/>
<evidence type="ECO:0000313" key="2">
    <source>
        <dbReference type="Proteomes" id="UP000006643"/>
    </source>
</evidence>
<dbReference type="GeneID" id="9479813"/>
<sequence>LVKLDFDIRALRGLRRRQEQANNSEAEARLATHLLVHDSKYRTLYRQLLKTYLADLPQQRKNTDQHWTTTLSSALEAA</sequence>
<dbReference type="EMBL" id="GG692295">
    <property type="protein sequence ID" value="EEY65402.1"/>
    <property type="molecule type" value="Genomic_DNA"/>
</dbReference>
<protein>
    <submittedName>
        <fullName evidence="1">Uncharacterized protein</fullName>
    </submittedName>
</protein>
<feature type="non-terminal residue" evidence="1">
    <location>
        <position position="78"/>
    </location>
</feature>
<accession>D0RMP6</accession>